<evidence type="ECO:0000256" key="3">
    <source>
        <dbReference type="ARBA" id="ARBA00023242"/>
    </source>
</evidence>
<dbReference type="InterPro" id="IPR050613">
    <property type="entry name" value="Sec_Metabolite_Reg"/>
</dbReference>
<feature type="compositionally biased region" description="Polar residues" evidence="4">
    <location>
        <begin position="15"/>
        <end position="52"/>
    </location>
</feature>
<name>A0ABP1DPI7_9APHY</name>
<dbReference type="InterPro" id="IPR001138">
    <property type="entry name" value="Zn2Cys6_DnaBD"/>
</dbReference>
<feature type="region of interest" description="Disordered" evidence="4">
    <location>
        <begin position="989"/>
        <end position="1082"/>
    </location>
</feature>
<dbReference type="Gene3D" id="4.10.240.10">
    <property type="entry name" value="Zn(2)-C6 fungal-type DNA-binding domain"/>
    <property type="match status" value="1"/>
</dbReference>
<dbReference type="InterPro" id="IPR036864">
    <property type="entry name" value="Zn2-C6_fun-type_DNA-bd_sf"/>
</dbReference>
<feature type="compositionally biased region" description="Polar residues" evidence="4">
    <location>
        <begin position="1152"/>
        <end position="1162"/>
    </location>
</feature>
<feature type="compositionally biased region" description="Low complexity" evidence="4">
    <location>
        <begin position="917"/>
        <end position="929"/>
    </location>
</feature>
<evidence type="ECO:0000256" key="2">
    <source>
        <dbReference type="ARBA" id="ARBA00022723"/>
    </source>
</evidence>
<feature type="region of interest" description="Disordered" evidence="4">
    <location>
        <begin position="1102"/>
        <end position="1165"/>
    </location>
</feature>
<evidence type="ECO:0000313" key="6">
    <source>
        <dbReference type="EMBL" id="CAL1709705.1"/>
    </source>
</evidence>
<comment type="subcellular location">
    <subcellularLocation>
        <location evidence="1">Nucleus</location>
    </subcellularLocation>
</comment>
<organism evidence="6 7">
    <name type="scientific">Somion occarium</name>
    <dbReference type="NCBI Taxonomy" id="3059160"/>
    <lineage>
        <taxon>Eukaryota</taxon>
        <taxon>Fungi</taxon>
        <taxon>Dikarya</taxon>
        <taxon>Basidiomycota</taxon>
        <taxon>Agaricomycotina</taxon>
        <taxon>Agaricomycetes</taxon>
        <taxon>Polyporales</taxon>
        <taxon>Cerrenaceae</taxon>
        <taxon>Somion</taxon>
    </lineage>
</organism>
<evidence type="ECO:0000313" key="7">
    <source>
        <dbReference type="Proteomes" id="UP001497453"/>
    </source>
</evidence>
<dbReference type="Pfam" id="PF04082">
    <property type="entry name" value="Fungal_trans"/>
    <property type="match status" value="1"/>
</dbReference>
<gene>
    <name evidence="6" type="ORF">GFSPODELE1_LOCUS7466</name>
</gene>
<sequence length="1220" mass="131412">MDNTGTDSDNHHLNRSPSRADNNQAAVSDENNANAQNPKQNGQGGSSHSKYSNGPHIRSRITVVCAECKRLKLKCDRRTPCSSCLKRDTVQRCIYSQAATEKIDVQSLHNRLLVVEGTLSQLSSAAPSTSISNAFANMPPFKSSYPSLPTYGQPFGSSSSFTQAVSGSFNSAGTSHASGSGVACNEHALLALGSSGSAVVFSMEDVSSIWLSELNLAPGQDRTDAGRSTLSSFSIAGGRSGSSKPAVKLEPTSMVLPSTPPNSALPSGYMASSPSGSSSVRFSQSPAFIPPLPYSTFIPTSTSSNQLSPSSYSSATSNPYSYPSRPYSTSLTLEVPQVTPALLAHLPSNPLTRTRLMNALSDVMALHPCFNVPHFKHRIEAMIAWGQSPDSSSMQAFDPGSSHAQMNKIELARDLFLGDPGKRRDQLSFAGSNVSPKPTLSFFSATAAAFALGALVSRDSAVGIENGGAGDSALSHAGIVVSPGHAHNPTGKEAMCNPAAMFALSDQALGLFEKTNPYDVDSLVAMILQVLYQLHDGQSRVAQNVFPLVGKMINVARMMGLPNDPDEFPGTFSLFEAETRRRVWWDIFYLDVFISDGMGHPTLIADNTFSTKLPADVDEEKFSPSSTSLPLTGPSDEECENSSAYMVLKCRLAQLMKSVKKQMSKESHTDDNFDLSNDQAASVESDITNWLSDLPMRYRLDLGSESSSSSSATPLLLIAQRCELVMAANRMILKLYLPFLRDANGHSPNKPSHQAVLGTINAAHSIIHASRQLHSACQETRPALFDYYDFGRVLFDAAVVCAHAIIQQPTSILATEAMKNVDGALQIMREWGTYKYAADGAVEGLKVIEVMKQKAEIARGGSSSDDGSNPGIKRKRMDFEDNTFDAGFQLPFVGASVTSVRTDQAKPMLIPSRPTLSPSKESSMKTSTKSSKDKEEKGSRYPTIGIRVRPGQGRPTNRQRTESIPPMSPVDMMNSHTVTTTMVEPQLVAHHAQQAQAQTQSSPMSLSEPSMRGLGYPSPHNTPETHPVQQGGYSSGFAGHEETTFVDQRRYSGGSSSHSTGAFEQQTTANSPYSPTNHSLPYHPTASAEGYYVTYPPPVGPPQPMYDSSGVGHTQDMSMSDYSGRGPSVSMEPSLPNTPNDQPYGIPHEQQHMNPSYPQYMQKSDLAPPTHIHHEYQQAANHSMQVSGTPIHGWVHANPNTTEMWTHPSSKYAINGIGSG</sequence>
<keyword evidence="2" id="KW-0479">Metal-binding</keyword>
<feature type="region of interest" description="Disordered" evidence="4">
    <location>
        <begin position="1"/>
        <end position="55"/>
    </location>
</feature>
<dbReference type="PROSITE" id="PS00463">
    <property type="entry name" value="ZN2_CY6_FUNGAL_1"/>
    <property type="match status" value="1"/>
</dbReference>
<dbReference type="CDD" id="cd12148">
    <property type="entry name" value="fungal_TF_MHR"/>
    <property type="match status" value="1"/>
</dbReference>
<evidence type="ECO:0000259" key="5">
    <source>
        <dbReference type="PROSITE" id="PS50048"/>
    </source>
</evidence>
<feature type="region of interest" description="Disordered" evidence="4">
    <location>
        <begin position="904"/>
        <end position="971"/>
    </location>
</feature>
<feature type="compositionally biased region" description="Polar residues" evidence="4">
    <location>
        <begin position="1111"/>
        <end position="1121"/>
    </location>
</feature>
<dbReference type="InterPro" id="IPR007219">
    <property type="entry name" value="XnlR_reg_dom"/>
</dbReference>
<feature type="domain" description="Zn(2)-C6 fungal-type" evidence="5">
    <location>
        <begin position="64"/>
        <end position="95"/>
    </location>
</feature>
<dbReference type="SMART" id="SM00906">
    <property type="entry name" value="Fungal_trans"/>
    <property type="match status" value="1"/>
</dbReference>
<reference evidence="7" key="1">
    <citation type="submission" date="2024-04" db="EMBL/GenBank/DDBJ databases">
        <authorList>
            <person name="Shaw F."/>
            <person name="Minotto A."/>
        </authorList>
    </citation>
    <scope>NUCLEOTIDE SEQUENCE [LARGE SCALE GENOMIC DNA]</scope>
</reference>
<feature type="compositionally biased region" description="Basic and acidic residues" evidence="4">
    <location>
        <begin position="1039"/>
        <end position="1050"/>
    </location>
</feature>
<feature type="compositionally biased region" description="Basic and acidic residues" evidence="4">
    <location>
        <begin position="930"/>
        <end position="939"/>
    </location>
</feature>
<protein>
    <recommendedName>
        <fullName evidence="5">Zn(2)-C6 fungal-type domain-containing protein</fullName>
    </recommendedName>
</protein>
<feature type="region of interest" description="Disordered" evidence="4">
    <location>
        <begin position="856"/>
        <end position="875"/>
    </location>
</feature>
<dbReference type="PROSITE" id="PS50048">
    <property type="entry name" value="ZN2_CY6_FUNGAL_2"/>
    <property type="match status" value="1"/>
</dbReference>
<feature type="compositionally biased region" description="Polar residues" evidence="4">
    <location>
        <begin position="1019"/>
        <end position="1032"/>
    </location>
</feature>
<feature type="compositionally biased region" description="Low complexity" evidence="4">
    <location>
        <begin position="989"/>
        <end position="998"/>
    </location>
</feature>
<keyword evidence="7" id="KW-1185">Reference proteome</keyword>
<evidence type="ECO:0000256" key="1">
    <source>
        <dbReference type="ARBA" id="ARBA00004123"/>
    </source>
</evidence>
<evidence type="ECO:0000256" key="4">
    <source>
        <dbReference type="SAM" id="MobiDB-lite"/>
    </source>
</evidence>
<dbReference type="SUPFAM" id="SSF57701">
    <property type="entry name" value="Zn2/Cys6 DNA-binding domain"/>
    <property type="match status" value="1"/>
</dbReference>
<dbReference type="PANTHER" id="PTHR31001:SF81">
    <property type="entry name" value="ZN(II)2CYS6 TRANSCRIPTION FACTOR"/>
    <property type="match status" value="1"/>
</dbReference>
<dbReference type="Proteomes" id="UP001497453">
    <property type="component" value="Chromosome 5"/>
</dbReference>
<dbReference type="CDD" id="cd00067">
    <property type="entry name" value="GAL4"/>
    <property type="match status" value="1"/>
</dbReference>
<feature type="compositionally biased region" description="Polar residues" evidence="4">
    <location>
        <begin position="1053"/>
        <end position="1079"/>
    </location>
</feature>
<accession>A0ABP1DPI7</accession>
<proteinExistence type="predicted"/>
<dbReference type="PANTHER" id="PTHR31001">
    <property type="entry name" value="UNCHARACTERIZED TRANSCRIPTIONAL REGULATORY PROTEIN"/>
    <property type="match status" value="1"/>
</dbReference>
<feature type="compositionally biased region" description="Polar residues" evidence="4">
    <location>
        <begin position="999"/>
        <end position="1008"/>
    </location>
</feature>
<dbReference type="EMBL" id="OZ037948">
    <property type="protein sequence ID" value="CAL1709705.1"/>
    <property type="molecule type" value="Genomic_DNA"/>
</dbReference>
<feature type="region of interest" description="Disordered" evidence="4">
    <location>
        <begin position="219"/>
        <end position="246"/>
    </location>
</feature>
<keyword evidence="3" id="KW-0539">Nucleus</keyword>
<dbReference type="SMART" id="SM00066">
    <property type="entry name" value="GAL4"/>
    <property type="match status" value="1"/>
</dbReference>
<dbReference type="Pfam" id="PF00172">
    <property type="entry name" value="Zn_clus"/>
    <property type="match status" value="1"/>
</dbReference>